<dbReference type="AlphaFoldDB" id="A0A8S3XM73"/>
<keyword evidence="3" id="KW-1185">Reference proteome</keyword>
<evidence type="ECO:0000313" key="3">
    <source>
        <dbReference type="Proteomes" id="UP000691718"/>
    </source>
</evidence>
<proteinExistence type="predicted"/>
<dbReference type="EMBL" id="CAJQZP010001208">
    <property type="protein sequence ID" value="CAG5030475.1"/>
    <property type="molecule type" value="Genomic_DNA"/>
</dbReference>
<organism evidence="2 3">
    <name type="scientific">Parnassius apollo</name>
    <name type="common">Apollo butterfly</name>
    <name type="synonym">Papilio apollo</name>
    <dbReference type="NCBI Taxonomy" id="110799"/>
    <lineage>
        <taxon>Eukaryota</taxon>
        <taxon>Metazoa</taxon>
        <taxon>Ecdysozoa</taxon>
        <taxon>Arthropoda</taxon>
        <taxon>Hexapoda</taxon>
        <taxon>Insecta</taxon>
        <taxon>Pterygota</taxon>
        <taxon>Neoptera</taxon>
        <taxon>Endopterygota</taxon>
        <taxon>Lepidoptera</taxon>
        <taxon>Glossata</taxon>
        <taxon>Ditrysia</taxon>
        <taxon>Papilionoidea</taxon>
        <taxon>Papilionidae</taxon>
        <taxon>Parnassiinae</taxon>
        <taxon>Parnassini</taxon>
        <taxon>Parnassius</taxon>
        <taxon>Parnassius</taxon>
    </lineage>
</organism>
<name>A0A8S3XM73_PARAO</name>
<sequence length="235" mass="27125">MARYKSFRVGLYNAGSIRSKKWVNVDNFLDSLTDTLTSQSNFDYFILLGDFNINILDTNDSKSLRLKQFLTYTNSSNCISEPTHFTRDSATLIDLVITDARVTNTLVKHTPELGGHAFILVDFHLKKPKITPIQQIIRPIKSINMLAFLSDLEAINWDTITGFSCVDQMLSEFSKKISELFDKHAPEKLVTFKKRQLLWFTSNVRYMMQLRDSAHNKYRQTKAESDKLITNLLKD</sequence>
<dbReference type="OrthoDB" id="416454at2759"/>
<protein>
    <submittedName>
        <fullName evidence="2">(apollo) hypothetical protein</fullName>
    </submittedName>
</protein>
<accession>A0A8S3XM73</accession>
<evidence type="ECO:0000313" key="2">
    <source>
        <dbReference type="EMBL" id="CAG5030475.1"/>
    </source>
</evidence>
<gene>
    <name evidence="2" type="ORF">PAPOLLO_LOCUS19484</name>
</gene>
<dbReference type="Pfam" id="PF14529">
    <property type="entry name" value="Exo_endo_phos_2"/>
    <property type="match status" value="1"/>
</dbReference>
<dbReference type="InterPro" id="IPR005135">
    <property type="entry name" value="Endo/exonuclease/phosphatase"/>
</dbReference>
<reference evidence="2" key="1">
    <citation type="submission" date="2021-04" db="EMBL/GenBank/DDBJ databases">
        <authorList>
            <person name="Tunstrom K."/>
        </authorList>
    </citation>
    <scope>NUCLEOTIDE SEQUENCE</scope>
</reference>
<dbReference type="PANTHER" id="PTHR46670:SF3">
    <property type="entry name" value="ENDONUCLEASE_EXONUCLEASE_PHOSPHATASE DOMAIN-CONTAINING PROTEIN"/>
    <property type="match status" value="1"/>
</dbReference>
<dbReference type="PANTHER" id="PTHR46670">
    <property type="entry name" value="ENDO/EXONUCLEASE/PHOSPHATASE DOMAIN-CONTAINING PROTEIN"/>
    <property type="match status" value="1"/>
</dbReference>
<feature type="domain" description="Endonuclease/exonuclease/phosphatase" evidence="1">
    <location>
        <begin position="17"/>
        <end position="109"/>
    </location>
</feature>
<dbReference type="Proteomes" id="UP000691718">
    <property type="component" value="Unassembled WGS sequence"/>
</dbReference>
<evidence type="ECO:0000259" key="1">
    <source>
        <dbReference type="Pfam" id="PF14529"/>
    </source>
</evidence>
<dbReference type="GO" id="GO:0003824">
    <property type="term" value="F:catalytic activity"/>
    <property type="evidence" value="ECO:0007669"/>
    <property type="project" value="InterPro"/>
</dbReference>
<comment type="caution">
    <text evidence="2">The sequence shown here is derived from an EMBL/GenBank/DDBJ whole genome shotgun (WGS) entry which is preliminary data.</text>
</comment>